<dbReference type="PANTHER" id="PTHR21666:SF268">
    <property type="entry name" value="PEPTIDASE M23 DOMAIN-CONTAINING PROTEIN"/>
    <property type="match status" value="1"/>
</dbReference>
<dbReference type="Pfam" id="PF01551">
    <property type="entry name" value="Peptidase_M23"/>
    <property type="match status" value="1"/>
</dbReference>
<evidence type="ECO:0000259" key="1">
    <source>
        <dbReference type="SMART" id="SM00287"/>
    </source>
</evidence>
<reference evidence="3" key="1">
    <citation type="journal article" date="2019" name="Int. J. Syst. Evol. Microbiol.">
        <title>The Global Catalogue of Microorganisms (GCM) 10K type strain sequencing project: providing services to taxonomists for standard genome sequencing and annotation.</title>
        <authorList>
            <consortium name="The Broad Institute Genomics Platform"/>
            <consortium name="The Broad Institute Genome Sequencing Center for Infectious Disease"/>
            <person name="Wu L."/>
            <person name="Ma J."/>
        </authorList>
    </citation>
    <scope>NUCLEOTIDE SEQUENCE [LARGE SCALE GENOMIC DNA]</scope>
    <source>
        <strain evidence="3">CGMCC 1.10832</strain>
    </source>
</reference>
<name>A0ABQ1LM30_9BACT</name>
<dbReference type="EMBL" id="BMEC01000003">
    <property type="protein sequence ID" value="GGC26629.1"/>
    <property type="molecule type" value="Genomic_DNA"/>
</dbReference>
<dbReference type="InterPro" id="IPR011055">
    <property type="entry name" value="Dup_hybrid_motif"/>
</dbReference>
<dbReference type="RefSeq" id="WP_188460859.1">
    <property type="nucleotide sequence ID" value="NZ_BAABHU010000003.1"/>
</dbReference>
<dbReference type="SMART" id="SM00287">
    <property type="entry name" value="SH3b"/>
    <property type="match status" value="1"/>
</dbReference>
<dbReference type="CDD" id="cd12797">
    <property type="entry name" value="M23_peptidase"/>
    <property type="match status" value="1"/>
</dbReference>
<keyword evidence="3" id="KW-1185">Reference proteome</keyword>
<protein>
    <recommendedName>
        <fullName evidence="1">SH3b domain-containing protein</fullName>
    </recommendedName>
</protein>
<comment type="caution">
    <text evidence="2">The sequence shown here is derived from an EMBL/GenBank/DDBJ whole genome shotgun (WGS) entry which is preliminary data.</text>
</comment>
<accession>A0ABQ1LM30</accession>
<feature type="domain" description="SH3b" evidence="1">
    <location>
        <begin position="301"/>
        <end position="364"/>
    </location>
</feature>
<proteinExistence type="predicted"/>
<dbReference type="PANTHER" id="PTHR21666">
    <property type="entry name" value="PEPTIDASE-RELATED"/>
    <property type="match status" value="1"/>
</dbReference>
<dbReference type="Gene3D" id="2.70.70.10">
    <property type="entry name" value="Glucose Permease (Domain IIA)"/>
    <property type="match status" value="1"/>
</dbReference>
<dbReference type="Gene3D" id="2.30.30.40">
    <property type="entry name" value="SH3 Domains"/>
    <property type="match status" value="1"/>
</dbReference>
<gene>
    <name evidence="2" type="ORF">GCM10011506_10070</name>
</gene>
<organism evidence="2 3">
    <name type="scientific">Marivirga lumbricoides</name>
    <dbReference type="NCBI Taxonomy" id="1046115"/>
    <lineage>
        <taxon>Bacteria</taxon>
        <taxon>Pseudomonadati</taxon>
        <taxon>Bacteroidota</taxon>
        <taxon>Cytophagia</taxon>
        <taxon>Cytophagales</taxon>
        <taxon>Marivirgaceae</taxon>
        <taxon>Marivirga</taxon>
    </lineage>
</organism>
<dbReference type="InterPro" id="IPR050570">
    <property type="entry name" value="Cell_wall_metabolism_enzyme"/>
</dbReference>
<dbReference type="InterPro" id="IPR016047">
    <property type="entry name" value="M23ase_b-sheet_dom"/>
</dbReference>
<dbReference type="SUPFAM" id="SSF51261">
    <property type="entry name" value="Duplicated hybrid motif"/>
    <property type="match status" value="1"/>
</dbReference>
<dbReference type="Proteomes" id="UP000636010">
    <property type="component" value="Unassembled WGS sequence"/>
</dbReference>
<dbReference type="InterPro" id="IPR003646">
    <property type="entry name" value="SH3-like_bac-type"/>
</dbReference>
<evidence type="ECO:0000313" key="3">
    <source>
        <dbReference type="Proteomes" id="UP000636010"/>
    </source>
</evidence>
<sequence length="423" mass="47286">MLSLLVSCKVDSIFNQQSEYEKYVEALHTIELAKTALAQDWIKAGRITSENSLSVSLPYTELTRFDPANPKSVILKYTVKEGQNIQIYLQRISDDSSKVFLNAFAVGEKGMKEVAHEADSDSLKYHVEEDAEHLIRIQPELLRGGLYKIHIGFSATLAFPVPGKTFENISSYYGDARDAGRRKHEGIDIFSPRGTPVVAVMHGFVRRVSNNNLGGKVIFVSGGGYSYYYAHLDSQLVNIGQRVKLGDTLGLVGNTGNAITTAPHLHFGIYSMRKGALNPYPFFASTKIDENIKLSDSTFLGTYHRVKNMKVNLREAPTTKSSILKSLDKNSLMLVDAALNNWYRISLPDGEKAFIYKTLVEKADENSLKSIVLTDSTRLKDSYIQKSGYFSGSLKDTVEVLGDYKNYQLVKFPNGYYAWYKAS</sequence>
<evidence type="ECO:0000313" key="2">
    <source>
        <dbReference type="EMBL" id="GGC26629.1"/>
    </source>
</evidence>
<dbReference type="Pfam" id="PF08239">
    <property type="entry name" value="SH3_3"/>
    <property type="match status" value="1"/>
</dbReference>